<protein>
    <submittedName>
        <fullName evidence="2">Uncharacterized protein</fullName>
    </submittedName>
</protein>
<feature type="compositionally biased region" description="Low complexity" evidence="1">
    <location>
        <begin position="202"/>
        <end position="236"/>
    </location>
</feature>
<dbReference type="Proteomes" id="UP000314294">
    <property type="component" value="Unassembled WGS sequence"/>
</dbReference>
<feature type="region of interest" description="Disordered" evidence="1">
    <location>
        <begin position="67"/>
        <end position="118"/>
    </location>
</feature>
<gene>
    <name evidence="2" type="ORF">EYF80_065261</name>
</gene>
<proteinExistence type="predicted"/>
<accession>A0A4Z2E8I2</accession>
<dbReference type="EMBL" id="SRLO01014842">
    <property type="protein sequence ID" value="TNN24612.1"/>
    <property type="molecule type" value="Genomic_DNA"/>
</dbReference>
<evidence type="ECO:0000256" key="1">
    <source>
        <dbReference type="SAM" id="MobiDB-lite"/>
    </source>
</evidence>
<sequence length="265" mass="28010">MVTVAPWGTEAAVGGRPGASCCRSALLPPGGRGESHAVAQLPLRRTGAPRPDAPLRHGAACKVTISRARSPSGGQGHHQEVKVTISRSRSPSGDQDHHQEVKVTIRRSRSPSGGQCHHQEIKVTIRRSRSPSGGHGHHQAVKVTIRRSSSPSGGQGHHQEVKVTTRSSRSPSGGQGHHQEVKVTIRRSRSSSGGQGHQYLHRAAGSTAGSPPGSSRPRCLRGTLRLRPPRTHTPGGATQNRRRSSGNTVTTATRGKGHLEAGGWM</sequence>
<organism evidence="2 3">
    <name type="scientific">Liparis tanakae</name>
    <name type="common">Tanaka's snailfish</name>
    <dbReference type="NCBI Taxonomy" id="230148"/>
    <lineage>
        <taxon>Eukaryota</taxon>
        <taxon>Metazoa</taxon>
        <taxon>Chordata</taxon>
        <taxon>Craniata</taxon>
        <taxon>Vertebrata</taxon>
        <taxon>Euteleostomi</taxon>
        <taxon>Actinopterygii</taxon>
        <taxon>Neopterygii</taxon>
        <taxon>Teleostei</taxon>
        <taxon>Neoteleostei</taxon>
        <taxon>Acanthomorphata</taxon>
        <taxon>Eupercaria</taxon>
        <taxon>Perciformes</taxon>
        <taxon>Cottioidei</taxon>
        <taxon>Cottales</taxon>
        <taxon>Liparidae</taxon>
        <taxon>Liparis</taxon>
    </lineage>
</organism>
<comment type="caution">
    <text evidence="2">The sequence shown here is derived from an EMBL/GenBank/DDBJ whole genome shotgun (WGS) entry which is preliminary data.</text>
</comment>
<dbReference type="AlphaFoldDB" id="A0A4Z2E8I2"/>
<reference evidence="2 3" key="1">
    <citation type="submission" date="2019-03" db="EMBL/GenBank/DDBJ databases">
        <title>First draft genome of Liparis tanakae, snailfish: a comprehensive survey of snailfish specific genes.</title>
        <authorList>
            <person name="Kim W."/>
            <person name="Song I."/>
            <person name="Jeong J.-H."/>
            <person name="Kim D."/>
            <person name="Kim S."/>
            <person name="Ryu S."/>
            <person name="Song J.Y."/>
            <person name="Lee S.K."/>
        </authorList>
    </citation>
    <scope>NUCLEOTIDE SEQUENCE [LARGE SCALE GENOMIC DNA]</scope>
    <source>
        <tissue evidence="2">Muscle</tissue>
    </source>
</reference>
<evidence type="ECO:0000313" key="2">
    <source>
        <dbReference type="EMBL" id="TNN24612.1"/>
    </source>
</evidence>
<name>A0A4Z2E8I2_9TELE</name>
<keyword evidence="3" id="KW-1185">Reference proteome</keyword>
<evidence type="ECO:0000313" key="3">
    <source>
        <dbReference type="Proteomes" id="UP000314294"/>
    </source>
</evidence>
<feature type="region of interest" description="Disordered" evidence="1">
    <location>
        <begin position="146"/>
        <end position="265"/>
    </location>
</feature>
<feature type="compositionally biased region" description="Basic and acidic residues" evidence="1">
    <location>
        <begin position="94"/>
        <end position="103"/>
    </location>
</feature>